<dbReference type="AlphaFoldDB" id="A0A328V8X1"/>
<proteinExistence type="predicted"/>
<gene>
    <name evidence="1" type="ORF">A4R35_00930</name>
</gene>
<dbReference type="OrthoDB" id="9134227at2"/>
<dbReference type="RefSeq" id="WP_112425683.1">
    <property type="nucleotide sequence ID" value="NZ_MCIF01000002.1"/>
</dbReference>
<organism evidence="1 2">
    <name type="scientific">Thermogemmatispora tikiterensis</name>
    <dbReference type="NCBI Taxonomy" id="1825093"/>
    <lineage>
        <taxon>Bacteria</taxon>
        <taxon>Bacillati</taxon>
        <taxon>Chloroflexota</taxon>
        <taxon>Ktedonobacteria</taxon>
        <taxon>Thermogemmatisporales</taxon>
        <taxon>Thermogemmatisporaceae</taxon>
        <taxon>Thermogemmatispora</taxon>
    </lineage>
</organism>
<dbReference type="EMBL" id="MCIF01000002">
    <property type="protein sequence ID" value="RAQ94076.1"/>
    <property type="molecule type" value="Genomic_DNA"/>
</dbReference>
<reference evidence="1 2" key="1">
    <citation type="submission" date="2016-08" db="EMBL/GenBank/DDBJ databases">
        <title>Analysis of Carbohydrate Active Enzymes in Thermogemmatispora T81 Reveals Carbohydrate Degradation Ability.</title>
        <authorList>
            <person name="Tomazini A."/>
            <person name="Lal S."/>
            <person name="Stott M."/>
            <person name="Henrissat B."/>
            <person name="Polikarpov I."/>
            <person name="Sparling R."/>
            <person name="Levin D.B."/>
        </authorList>
    </citation>
    <scope>NUCLEOTIDE SEQUENCE [LARGE SCALE GENOMIC DNA]</scope>
    <source>
        <strain evidence="1 2">T81</strain>
    </source>
</reference>
<sequence>MRPIVHRATASYYPQYRALINLPGRGLDLILKVPECHWLATAACPRIFDYGPDLRLRDLAGSAQG</sequence>
<comment type="caution">
    <text evidence="1">The sequence shown here is derived from an EMBL/GenBank/DDBJ whole genome shotgun (WGS) entry which is preliminary data.</text>
</comment>
<name>A0A328V8X1_9CHLR</name>
<evidence type="ECO:0000313" key="1">
    <source>
        <dbReference type="EMBL" id="RAQ94076.1"/>
    </source>
</evidence>
<evidence type="ECO:0000313" key="2">
    <source>
        <dbReference type="Proteomes" id="UP000248706"/>
    </source>
</evidence>
<keyword evidence="2" id="KW-1185">Reference proteome</keyword>
<accession>A0A328V8X1</accession>
<dbReference type="Proteomes" id="UP000248706">
    <property type="component" value="Unassembled WGS sequence"/>
</dbReference>
<protein>
    <submittedName>
        <fullName evidence="1">Uncharacterized protein</fullName>
    </submittedName>
</protein>